<dbReference type="EMBL" id="VSSQ01048582">
    <property type="protein sequence ID" value="MPN02630.1"/>
    <property type="molecule type" value="Genomic_DNA"/>
</dbReference>
<keyword evidence="6" id="KW-0406">Ion transport</keyword>
<evidence type="ECO:0000256" key="5">
    <source>
        <dbReference type="ARBA" id="ARBA00023004"/>
    </source>
</evidence>
<evidence type="ECO:0000313" key="10">
    <source>
        <dbReference type="EMBL" id="MPN02630.1"/>
    </source>
</evidence>
<dbReference type="PANTHER" id="PTHR32552:SF81">
    <property type="entry name" value="TONB-DEPENDENT OUTER MEMBRANE RECEPTOR"/>
    <property type="match status" value="1"/>
</dbReference>
<comment type="subcellular location">
    <subcellularLocation>
        <location evidence="1">Cell outer membrane</location>
        <topology evidence="1">Multi-pass membrane protein</topology>
    </subcellularLocation>
</comment>
<dbReference type="InterPro" id="IPR036942">
    <property type="entry name" value="Beta-barrel_TonB_sf"/>
</dbReference>
<evidence type="ECO:0000256" key="6">
    <source>
        <dbReference type="ARBA" id="ARBA00023065"/>
    </source>
</evidence>
<keyword evidence="4" id="KW-0812">Transmembrane</keyword>
<name>A0A645EMP1_9ZZZZ</name>
<dbReference type="PROSITE" id="PS52016">
    <property type="entry name" value="TONB_DEPENDENT_REC_3"/>
    <property type="match status" value="1"/>
</dbReference>
<dbReference type="Gene3D" id="2.40.170.20">
    <property type="entry name" value="TonB-dependent receptor, beta-barrel domain"/>
    <property type="match status" value="1"/>
</dbReference>
<protein>
    <submittedName>
        <fullName evidence="10">Uncharacterized protein</fullName>
    </submittedName>
</protein>
<sequence>MDISNAAGAIAGQKAKAGDYTLVDVSASYAIDKQASVRVYVNNLFDEYVVNTYFQGTTSQDVLAPRTVGVQLDYRF</sequence>
<evidence type="ECO:0000256" key="1">
    <source>
        <dbReference type="ARBA" id="ARBA00004571"/>
    </source>
</evidence>
<dbReference type="AlphaFoldDB" id="A0A645EMP1"/>
<comment type="caution">
    <text evidence="10">The sequence shown here is derived from an EMBL/GenBank/DDBJ whole genome shotgun (WGS) entry which is preliminary data.</text>
</comment>
<proteinExistence type="predicted"/>
<dbReference type="GO" id="GO:0009279">
    <property type="term" value="C:cell outer membrane"/>
    <property type="evidence" value="ECO:0007669"/>
    <property type="project" value="UniProtKB-SubCell"/>
</dbReference>
<dbReference type="GO" id="GO:0006826">
    <property type="term" value="P:iron ion transport"/>
    <property type="evidence" value="ECO:0007669"/>
    <property type="project" value="UniProtKB-KW"/>
</dbReference>
<keyword evidence="8" id="KW-0472">Membrane</keyword>
<keyword evidence="5" id="KW-0408">Iron</keyword>
<keyword evidence="7" id="KW-0798">TonB box</keyword>
<dbReference type="InterPro" id="IPR039426">
    <property type="entry name" value="TonB-dep_rcpt-like"/>
</dbReference>
<evidence type="ECO:0000256" key="8">
    <source>
        <dbReference type="ARBA" id="ARBA00023136"/>
    </source>
</evidence>
<organism evidence="10">
    <name type="scientific">bioreactor metagenome</name>
    <dbReference type="NCBI Taxonomy" id="1076179"/>
    <lineage>
        <taxon>unclassified sequences</taxon>
        <taxon>metagenomes</taxon>
        <taxon>ecological metagenomes</taxon>
    </lineage>
</organism>
<evidence type="ECO:0000256" key="2">
    <source>
        <dbReference type="ARBA" id="ARBA00022448"/>
    </source>
</evidence>
<accession>A0A645EMP1</accession>
<evidence type="ECO:0000256" key="4">
    <source>
        <dbReference type="ARBA" id="ARBA00022692"/>
    </source>
</evidence>
<keyword evidence="9" id="KW-0998">Cell outer membrane</keyword>
<dbReference type="SUPFAM" id="SSF56935">
    <property type="entry name" value="Porins"/>
    <property type="match status" value="1"/>
</dbReference>
<evidence type="ECO:0000256" key="9">
    <source>
        <dbReference type="ARBA" id="ARBA00023237"/>
    </source>
</evidence>
<evidence type="ECO:0000256" key="3">
    <source>
        <dbReference type="ARBA" id="ARBA00022496"/>
    </source>
</evidence>
<keyword evidence="3" id="KW-0410">Iron transport</keyword>
<gene>
    <name evidence="10" type="ORF">SDC9_149846</name>
</gene>
<keyword evidence="2" id="KW-0813">Transport</keyword>
<reference evidence="10" key="1">
    <citation type="submission" date="2019-08" db="EMBL/GenBank/DDBJ databases">
        <authorList>
            <person name="Kucharzyk K."/>
            <person name="Murdoch R.W."/>
            <person name="Higgins S."/>
            <person name="Loffler F."/>
        </authorList>
    </citation>
    <scope>NUCLEOTIDE SEQUENCE</scope>
</reference>
<dbReference type="PANTHER" id="PTHR32552">
    <property type="entry name" value="FERRICHROME IRON RECEPTOR-RELATED"/>
    <property type="match status" value="1"/>
</dbReference>
<evidence type="ECO:0000256" key="7">
    <source>
        <dbReference type="ARBA" id="ARBA00023077"/>
    </source>
</evidence>